<dbReference type="InterPro" id="IPR041901">
    <property type="entry name" value="RNAP_I_Rpa43_N"/>
</dbReference>
<protein>
    <submittedName>
        <fullName evidence="7">DNA-directed RNA polymerase I subunit rpa43</fullName>
    </submittedName>
</protein>
<evidence type="ECO:0000256" key="1">
    <source>
        <dbReference type="ARBA" id="ARBA00004123"/>
    </source>
</evidence>
<reference evidence="7 8" key="1">
    <citation type="journal article" date="2024" name="J Genomics">
        <title>Draft genome sequencing and assembly of Favolaschia claudopus CIRM-BRFM 2984 isolated from oak limbs.</title>
        <authorList>
            <person name="Navarro D."/>
            <person name="Drula E."/>
            <person name="Chaduli D."/>
            <person name="Cazenave R."/>
            <person name="Ahrendt S."/>
            <person name="Wang J."/>
            <person name="Lipzen A."/>
            <person name="Daum C."/>
            <person name="Barry K."/>
            <person name="Grigoriev I.V."/>
            <person name="Favel A."/>
            <person name="Rosso M.N."/>
            <person name="Martin F."/>
        </authorList>
    </citation>
    <scope>NUCLEOTIDE SEQUENCE [LARGE SCALE GENOMIC DNA]</scope>
    <source>
        <strain evidence="7 8">CIRM-BRFM 2984</strain>
    </source>
</reference>
<feature type="compositionally biased region" description="Basic residues" evidence="5">
    <location>
        <begin position="1"/>
        <end position="10"/>
    </location>
</feature>
<dbReference type="GO" id="GO:0005736">
    <property type="term" value="C:RNA polymerase I complex"/>
    <property type="evidence" value="ECO:0007669"/>
    <property type="project" value="TreeGrafter"/>
</dbReference>
<evidence type="ECO:0000256" key="4">
    <source>
        <dbReference type="ARBA" id="ARBA00023242"/>
    </source>
</evidence>
<keyword evidence="8" id="KW-1185">Reference proteome</keyword>
<dbReference type="InterPro" id="IPR036898">
    <property type="entry name" value="RNA_pol_Rpb7-like_N_sf"/>
</dbReference>
<evidence type="ECO:0000256" key="2">
    <source>
        <dbReference type="ARBA" id="ARBA00022478"/>
    </source>
</evidence>
<feature type="region of interest" description="Disordered" evidence="5">
    <location>
        <begin position="174"/>
        <end position="197"/>
    </location>
</feature>
<feature type="region of interest" description="Disordered" evidence="5">
    <location>
        <begin position="1"/>
        <end position="46"/>
    </location>
</feature>
<keyword evidence="2 7" id="KW-0240">DNA-directed RNA polymerase</keyword>
<gene>
    <name evidence="7" type="ORF">R3P38DRAFT_2840363</name>
</gene>
<evidence type="ECO:0000313" key="7">
    <source>
        <dbReference type="EMBL" id="KAK7057277.1"/>
    </source>
</evidence>
<accession>A0AAW0E044</accession>
<name>A0AAW0E044_9AGAR</name>
<dbReference type="PANTHER" id="PTHR12709">
    <property type="entry name" value="DNA-DIRECTED RNA POLYMERASE II, III"/>
    <property type="match status" value="1"/>
</dbReference>
<evidence type="ECO:0000256" key="5">
    <source>
        <dbReference type="SAM" id="MobiDB-lite"/>
    </source>
</evidence>
<keyword evidence="4" id="KW-0539">Nucleus</keyword>
<feature type="domain" description="RPA43 OB" evidence="6">
    <location>
        <begin position="127"/>
        <end position="225"/>
    </location>
</feature>
<dbReference type="Proteomes" id="UP001362999">
    <property type="component" value="Unassembled WGS sequence"/>
</dbReference>
<comment type="subcellular location">
    <subcellularLocation>
        <location evidence="1">Nucleus</location>
    </subcellularLocation>
</comment>
<dbReference type="EMBL" id="JAWWNJ010000004">
    <property type="protein sequence ID" value="KAK7057277.1"/>
    <property type="molecule type" value="Genomic_DNA"/>
</dbReference>
<evidence type="ECO:0000256" key="3">
    <source>
        <dbReference type="ARBA" id="ARBA00023163"/>
    </source>
</evidence>
<feature type="compositionally biased region" description="Acidic residues" evidence="5">
    <location>
        <begin position="178"/>
        <end position="192"/>
    </location>
</feature>
<comment type="caution">
    <text evidence="7">The sequence shown here is derived from an EMBL/GenBank/DDBJ whole genome shotgun (WGS) entry which is preliminary data.</text>
</comment>
<proteinExistence type="predicted"/>
<dbReference type="GO" id="GO:0006362">
    <property type="term" value="P:transcription elongation by RNA polymerase I"/>
    <property type="evidence" value="ECO:0007669"/>
    <property type="project" value="TreeGrafter"/>
</dbReference>
<evidence type="ECO:0000259" key="6">
    <source>
        <dbReference type="Pfam" id="PF17875"/>
    </source>
</evidence>
<keyword evidence="3" id="KW-0804">Transcription</keyword>
<feature type="compositionally biased region" description="Basic and acidic residues" evidence="5">
    <location>
        <begin position="25"/>
        <end position="45"/>
    </location>
</feature>
<dbReference type="GO" id="GO:0006352">
    <property type="term" value="P:DNA-templated transcription initiation"/>
    <property type="evidence" value="ECO:0007669"/>
    <property type="project" value="InterPro"/>
</dbReference>
<dbReference type="Gene3D" id="2.40.50.1060">
    <property type="match status" value="1"/>
</dbReference>
<dbReference type="Gene3D" id="3.30.1490.120">
    <property type="entry name" value="RNA polymerase Rpb7-like, N-terminal domain"/>
    <property type="match status" value="1"/>
</dbReference>
<dbReference type="AlphaFoldDB" id="A0AAW0E044"/>
<evidence type="ECO:0000313" key="8">
    <source>
        <dbReference type="Proteomes" id="UP001362999"/>
    </source>
</evidence>
<organism evidence="7 8">
    <name type="scientific">Favolaschia claudopus</name>
    <dbReference type="NCBI Taxonomy" id="2862362"/>
    <lineage>
        <taxon>Eukaryota</taxon>
        <taxon>Fungi</taxon>
        <taxon>Dikarya</taxon>
        <taxon>Basidiomycota</taxon>
        <taxon>Agaricomycotina</taxon>
        <taxon>Agaricomycetes</taxon>
        <taxon>Agaricomycetidae</taxon>
        <taxon>Agaricales</taxon>
        <taxon>Marasmiineae</taxon>
        <taxon>Mycenaceae</taxon>
        <taxon>Favolaschia</taxon>
    </lineage>
</organism>
<dbReference type="Pfam" id="PF17875">
    <property type="entry name" value="RPA43_OB"/>
    <property type="match status" value="1"/>
</dbReference>
<dbReference type="CDD" id="cd04328">
    <property type="entry name" value="RNAP_I_Rpa43_N"/>
    <property type="match status" value="1"/>
</dbReference>
<dbReference type="InterPro" id="IPR041178">
    <property type="entry name" value="RPA43_OB"/>
</dbReference>
<dbReference type="PANTHER" id="PTHR12709:SF5">
    <property type="entry name" value="DNA-DIRECTED RNA POLYMERASE I SUBUNIT RPA43"/>
    <property type="match status" value="1"/>
</dbReference>
<dbReference type="InterPro" id="IPR045113">
    <property type="entry name" value="Rpb7-like"/>
</dbReference>
<sequence>MLPPSKKRKPAVAEPNSQPKKKAKIAVESRSSDRSKDKGKARESDAEAEFQTVTASLVVSVPPIFASNPHIGVQEMLDSMIMRYIPALRGVVLAHSNLQFLKQTAAITADCPFLVCNIQFDATVWSPQIRMKLVGKISLCSPDHISLLLHRTFNVSIPRHHILTNEWEFEQGPTDLDAAPDGEAETPDEPEEKDGGRWVHKITGKPLGGKDGILEFVVIGFVTKIHCSLAVTLISFQPYRGQRNALSYWVITTGSLLPSPCCCSFQNTSGKKDGTSSCESRIARAK</sequence>